<reference evidence="3" key="1">
    <citation type="journal article" date="2009" name="Science">
        <title>The B73 maize genome: complexity, diversity, and dynamics.</title>
        <authorList>
            <person name="Schnable P.S."/>
            <person name="Ware D."/>
            <person name="Fulton R.S."/>
            <person name="Stein J.C."/>
            <person name="Wei F."/>
            <person name="Pasternak S."/>
            <person name="Liang C."/>
            <person name="Zhang J."/>
            <person name="Fulton L."/>
            <person name="Graves T.A."/>
            <person name="Minx P."/>
            <person name="Reily A.D."/>
            <person name="Courtney L."/>
            <person name="Kruchowski S.S."/>
            <person name="Tomlinson C."/>
            <person name="Strong C."/>
            <person name="Delehaunty K."/>
            <person name="Fronick C."/>
            <person name="Courtney B."/>
            <person name="Rock S.M."/>
            <person name="Belter E."/>
            <person name="Du F."/>
            <person name="Kim K."/>
            <person name="Abbott R.M."/>
            <person name="Cotton M."/>
            <person name="Levy A."/>
            <person name="Marchetto P."/>
            <person name="Ochoa K."/>
            <person name="Jackson S.M."/>
            <person name="Gillam B."/>
            <person name="Chen W."/>
            <person name="Yan L."/>
            <person name="Higginbotham J."/>
            <person name="Cardenas M."/>
            <person name="Waligorski J."/>
            <person name="Applebaum E."/>
            <person name="Phelps L."/>
            <person name="Falcone J."/>
            <person name="Kanchi K."/>
            <person name="Thane T."/>
            <person name="Scimone A."/>
            <person name="Thane N."/>
            <person name="Henke J."/>
            <person name="Wang T."/>
            <person name="Ruppert J."/>
            <person name="Shah N."/>
            <person name="Rotter K."/>
            <person name="Hodges J."/>
            <person name="Ingenthron E."/>
            <person name="Cordes M."/>
            <person name="Kohlberg S."/>
            <person name="Sgro J."/>
            <person name="Delgado B."/>
            <person name="Mead K."/>
            <person name="Chinwalla A."/>
            <person name="Leonard S."/>
            <person name="Crouse K."/>
            <person name="Collura K."/>
            <person name="Kudrna D."/>
            <person name="Currie J."/>
            <person name="He R."/>
            <person name="Angelova A."/>
            <person name="Rajasekar S."/>
            <person name="Mueller T."/>
            <person name="Lomeli R."/>
            <person name="Scara G."/>
            <person name="Ko A."/>
            <person name="Delaney K."/>
            <person name="Wissotski M."/>
            <person name="Lopez G."/>
            <person name="Campos D."/>
            <person name="Braidotti M."/>
            <person name="Ashley E."/>
            <person name="Golser W."/>
            <person name="Kim H."/>
            <person name="Lee S."/>
            <person name="Lin J."/>
            <person name="Dujmic Z."/>
            <person name="Kim W."/>
            <person name="Talag J."/>
            <person name="Zuccolo A."/>
            <person name="Fan C."/>
            <person name="Sebastian A."/>
            <person name="Kramer M."/>
            <person name="Spiegel L."/>
            <person name="Nascimento L."/>
            <person name="Zutavern T."/>
            <person name="Miller B."/>
            <person name="Ambroise C."/>
            <person name="Muller S."/>
            <person name="Spooner W."/>
            <person name="Narechania A."/>
            <person name="Ren L."/>
            <person name="Wei S."/>
            <person name="Kumari S."/>
            <person name="Faga B."/>
            <person name="Levy M.J."/>
            <person name="McMahan L."/>
            <person name="Van Buren P."/>
            <person name="Vaughn M.W."/>
            <person name="Ying K."/>
            <person name="Yeh C.-T."/>
            <person name="Emrich S.J."/>
            <person name="Jia Y."/>
            <person name="Kalyanaraman A."/>
            <person name="Hsia A.-P."/>
            <person name="Barbazuk W.B."/>
            <person name="Baucom R.S."/>
            <person name="Brutnell T.P."/>
            <person name="Carpita N.C."/>
            <person name="Chaparro C."/>
            <person name="Chia J.-M."/>
            <person name="Deragon J.-M."/>
            <person name="Estill J.C."/>
            <person name="Fu Y."/>
            <person name="Jeddeloh J.A."/>
            <person name="Han Y."/>
            <person name="Lee H."/>
            <person name="Li P."/>
            <person name="Lisch D.R."/>
            <person name="Liu S."/>
            <person name="Liu Z."/>
            <person name="Nagel D.H."/>
            <person name="McCann M.C."/>
            <person name="SanMiguel P."/>
            <person name="Myers A.M."/>
            <person name="Nettleton D."/>
            <person name="Nguyen J."/>
            <person name="Penning B.W."/>
            <person name="Ponnala L."/>
            <person name="Schneider K.L."/>
            <person name="Schwartz D.C."/>
            <person name="Sharma A."/>
            <person name="Soderlund C."/>
            <person name="Springer N.M."/>
            <person name="Sun Q."/>
            <person name="Wang H."/>
            <person name="Waterman M."/>
            <person name="Westerman R."/>
            <person name="Wolfgruber T.K."/>
            <person name="Yang L."/>
            <person name="Yu Y."/>
            <person name="Zhang L."/>
            <person name="Zhou S."/>
            <person name="Zhu Q."/>
            <person name="Bennetzen J.L."/>
            <person name="Dawe R.K."/>
            <person name="Jiang J."/>
            <person name="Jiang N."/>
            <person name="Presting G.G."/>
            <person name="Wessler S.R."/>
            <person name="Aluru S."/>
            <person name="Martienssen R.A."/>
            <person name="Clifton S.W."/>
            <person name="McCombie W.R."/>
            <person name="Wing R.A."/>
            <person name="Wilson R.K."/>
        </authorList>
    </citation>
    <scope>NUCLEOTIDE SEQUENCE [LARGE SCALE GENOMIC DNA]</scope>
    <source>
        <strain evidence="3">cv. B73</strain>
    </source>
</reference>
<dbReference type="Proteomes" id="UP000007305">
    <property type="component" value="Chromosome 8"/>
</dbReference>
<organism evidence="2 3">
    <name type="scientific">Zea mays</name>
    <name type="common">Maize</name>
    <dbReference type="NCBI Taxonomy" id="4577"/>
    <lineage>
        <taxon>Eukaryota</taxon>
        <taxon>Viridiplantae</taxon>
        <taxon>Streptophyta</taxon>
        <taxon>Embryophyta</taxon>
        <taxon>Tracheophyta</taxon>
        <taxon>Spermatophyta</taxon>
        <taxon>Magnoliopsida</taxon>
        <taxon>Liliopsida</taxon>
        <taxon>Poales</taxon>
        <taxon>Poaceae</taxon>
        <taxon>PACMAD clade</taxon>
        <taxon>Panicoideae</taxon>
        <taxon>Andropogonodae</taxon>
        <taxon>Andropogoneae</taxon>
        <taxon>Tripsacinae</taxon>
        <taxon>Zea</taxon>
    </lineage>
</organism>
<feature type="region of interest" description="Disordered" evidence="1">
    <location>
        <begin position="62"/>
        <end position="105"/>
    </location>
</feature>
<evidence type="ECO:0000313" key="3">
    <source>
        <dbReference type="Proteomes" id="UP000007305"/>
    </source>
</evidence>
<reference evidence="2" key="2">
    <citation type="submission" date="2019-07" db="EMBL/GenBank/DDBJ databases">
        <authorList>
            <person name="Seetharam A."/>
            <person name="Woodhouse M."/>
            <person name="Cannon E."/>
        </authorList>
    </citation>
    <scope>NUCLEOTIDE SEQUENCE [LARGE SCALE GENOMIC DNA]</scope>
    <source>
        <strain evidence="2">cv. B73</strain>
    </source>
</reference>
<dbReference type="InParanoid" id="A0A804UI57"/>
<dbReference type="EnsemblPlants" id="Zm00001eb367850_T001">
    <property type="protein sequence ID" value="Zm00001eb367850_P001"/>
    <property type="gene ID" value="Zm00001eb367850"/>
</dbReference>
<feature type="region of interest" description="Disordered" evidence="1">
    <location>
        <begin position="1"/>
        <end position="32"/>
    </location>
</feature>
<accession>A0A804UI57</accession>
<sequence length="123" mass="13406">MQCTGPPPLGTGRHQQARNVRHTAHRTVSRGRPRPLHLAAAVLSSLHGVAPICVRLAFSQVHLPSPPSWPRQRPTTARRPASPHASPVHVSTGTATDHLPTDCDRPNHVSLLHHYTRSLVLPP</sequence>
<proteinExistence type="predicted"/>
<feature type="compositionally biased region" description="Basic residues" evidence="1">
    <location>
        <begin position="15"/>
        <end position="32"/>
    </location>
</feature>
<evidence type="ECO:0000256" key="1">
    <source>
        <dbReference type="SAM" id="MobiDB-lite"/>
    </source>
</evidence>
<feature type="compositionally biased region" description="Low complexity" evidence="1">
    <location>
        <begin position="70"/>
        <end position="83"/>
    </location>
</feature>
<protein>
    <submittedName>
        <fullName evidence="2">Uncharacterized protein</fullName>
    </submittedName>
</protein>
<keyword evidence="3" id="KW-1185">Reference proteome</keyword>
<name>A0A804UI57_MAIZE</name>
<dbReference type="Gramene" id="Zm00001eb367850_T001">
    <property type="protein sequence ID" value="Zm00001eb367850_P001"/>
    <property type="gene ID" value="Zm00001eb367850"/>
</dbReference>
<dbReference type="AlphaFoldDB" id="A0A804UI57"/>
<reference evidence="2" key="3">
    <citation type="submission" date="2021-05" db="UniProtKB">
        <authorList>
            <consortium name="EnsemblPlants"/>
        </authorList>
    </citation>
    <scope>IDENTIFICATION</scope>
    <source>
        <strain evidence="2">cv. B73</strain>
    </source>
</reference>
<evidence type="ECO:0000313" key="2">
    <source>
        <dbReference type="EnsemblPlants" id="Zm00001eb367850_P001"/>
    </source>
</evidence>